<protein>
    <submittedName>
        <fullName evidence="1">Uncharacterized protein</fullName>
    </submittedName>
</protein>
<gene>
    <name evidence="1" type="ORF">BQ8794_30269</name>
</gene>
<accession>A0A1R3VA81</accession>
<organism evidence="1 2">
    <name type="scientific">Mesorhizobium prunaredense</name>
    <dbReference type="NCBI Taxonomy" id="1631249"/>
    <lineage>
        <taxon>Bacteria</taxon>
        <taxon>Pseudomonadati</taxon>
        <taxon>Pseudomonadota</taxon>
        <taxon>Alphaproteobacteria</taxon>
        <taxon>Hyphomicrobiales</taxon>
        <taxon>Phyllobacteriaceae</taxon>
        <taxon>Mesorhizobium</taxon>
    </lineage>
</organism>
<evidence type="ECO:0000313" key="1">
    <source>
        <dbReference type="EMBL" id="SIT56820.1"/>
    </source>
</evidence>
<dbReference type="Proteomes" id="UP000188388">
    <property type="component" value="Unassembled WGS sequence"/>
</dbReference>
<dbReference type="AlphaFoldDB" id="A0A1R3VA81"/>
<proteinExistence type="predicted"/>
<dbReference type="EMBL" id="FTPD01000023">
    <property type="protein sequence ID" value="SIT56820.1"/>
    <property type="molecule type" value="Genomic_DNA"/>
</dbReference>
<sequence length="74" mass="8225">MKGPNSERRPGLKSPLPLVEIGNVLPQLFGAHLRERNLIVSPSFNHGRQSARTRDGYPGDCSKFLCHDRCARLG</sequence>
<evidence type="ECO:0000313" key="2">
    <source>
        <dbReference type="Proteomes" id="UP000188388"/>
    </source>
</evidence>
<dbReference type="STRING" id="1631249.BQ8794_30269"/>
<reference evidence="2" key="1">
    <citation type="submission" date="2017-01" db="EMBL/GenBank/DDBJ databases">
        <authorList>
            <person name="Brunel B."/>
        </authorList>
    </citation>
    <scope>NUCLEOTIDE SEQUENCE [LARGE SCALE GENOMIC DNA]</scope>
</reference>
<keyword evidence="2" id="KW-1185">Reference proteome</keyword>
<name>A0A1R3VA81_9HYPH</name>